<feature type="compositionally biased region" description="Low complexity" evidence="1">
    <location>
        <begin position="32"/>
        <end position="45"/>
    </location>
</feature>
<organism evidence="4 5">
    <name type="scientific">Dactylosporangium darangshiense</name>
    <dbReference type="NCBI Taxonomy" id="579108"/>
    <lineage>
        <taxon>Bacteria</taxon>
        <taxon>Bacillati</taxon>
        <taxon>Actinomycetota</taxon>
        <taxon>Actinomycetes</taxon>
        <taxon>Micromonosporales</taxon>
        <taxon>Micromonosporaceae</taxon>
        <taxon>Dactylosporangium</taxon>
    </lineage>
</organism>
<feature type="signal peptide" evidence="2">
    <location>
        <begin position="1"/>
        <end position="31"/>
    </location>
</feature>
<feature type="region of interest" description="Disordered" evidence="1">
    <location>
        <begin position="32"/>
        <end position="72"/>
    </location>
</feature>
<name>A0ABP8CXB7_9ACTN</name>
<accession>A0ABP8CXB7</accession>
<feature type="chain" id="PRO_5047045757" description="AMIN-like domain-containing protein" evidence="2">
    <location>
        <begin position="32"/>
        <end position="228"/>
    </location>
</feature>
<sequence>MNRFVPTVRIAILVGAIAALLLAGCSPEVTGAPGTAPSTSTAAPSAAPPAASPPGATSATPTPPPGDEGDFTVRYGWAVPSQQVTVKHDVAVPPVPTLVEVRVGDHTADGFERVTFAFRGALPGYHFQLVRQVTQDGSGDPVRLPGNSFVQIVFNPAYAHDDAGHATVPVGLQRPGFRQLSGYQLAGDYEGYVTYGFGFSSSQPQIRVGERTRPDGTFVVAFDVRSAR</sequence>
<dbReference type="Pfam" id="PF24837">
    <property type="entry name" value="AMIN-like"/>
    <property type="match status" value="1"/>
</dbReference>
<evidence type="ECO:0000256" key="2">
    <source>
        <dbReference type="SAM" id="SignalP"/>
    </source>
</evidence>
<evidence type="ECO:0000256" key="1">
    <source>
        <dbReference type="SAM" id="MobiDB-lite"/>
    </source>
</evidence>
<dbReference type="EMBL" id="BAABAT010000002">
    <property type="protein sequence ID" value="GAA4244558.1"/>
    <property type="molecule type" value="Genomic_DNA"/>
</dbReference>
<protein>
    <recommendedName>
        <fullName evidence="3">AMIN-like domain-containing protein</fullName>
    </recommendedName>
</protein>
<dbReference type="Proteomes" id="UP001500620">
    <property type="component" value="Unassembled WGS sequence"/>
</dbReference>
<evidence type="ECO:0000313" key="4">
    <source>
        <dbReference type="EMBL" id="GAA4244558.1"/>
    </source>
</evidence>
<dbReference type="PROSITE" id="PS51257">
    <property type="entry name" value="PROKAR_LIPOPROTEIN"/>
    <property type="match status" value="1"/>
</dbReference>
<reference evidence="5" key="1">
    <citation type="journal article" date="2019" name="Int. J. Syst. Evol. Microbiol.">
        <title>The Global Catalogue of Microorganisms (GCM) 10K type strain sequencing project: providing services to taxonomists for standard genome sequencing and annotation.</title>
        <authorList>
            <consortium name="The Broad Institute Genomics Platform"/>
            <consortium name="The Broad Institute Genome Sequencing Center for Infectious Disease"/>
            <person name="Wu L."/>
            <person name="Ma J."/>
        </authorList>
    </citation>
    <scope>NUCLEOTIDE SEQUENCE [LARGE SCALE GENOMIC DNA]</scope>
    <source>
        <strain evidence="5">JCM 17441</strain>
    </source>
</reference>
<evidence type="ECO:0000313" key="5">
    <source>
        <dbReference type="Proteomes" id="UP001500620"/>
    </source>
</evidence>
<feature type="domain" description="AMIN-like" evidence="3">
    <location>
        <begin position="97"/>
        <end position="220"/>
    </location>
</feature>
<proteinExistence type="predicted"/>
<evidence type="ECO:0000259" key="3">
    <source>
        <dbReference type="Pfam" id="PF24837"/>
    </source>
</evidence>
<dbReference type="InterPro" id="IPR056303">
    <property type="entry name" value="AMIN-like"/>
</dbReference>
<comment type="caution">
    <text evidence="4">The sequence shown here is derived from an EMBL/GenBank/DDBJ whole genome shotgun (WGS) entry which is preliminary data.</text>
</comment>
<keyword evidence="2" id="KW-0732">Signal</keyword>
<keyword evidence="5" id="KW-1185">Reference proteome</keyword>
<gene>
    <name evidence="4" type="ORF">GCM10022255_008080</name>
</gene>
<dbReference type="RefSeq" id="WP_345121330.1">
    <property type="nucleotide sequence ID" value="NZ_BAABAT010000002.1"/>
</dbReference>